<feature type="region of interest" description="Disordered" evidence="1">
    <location>
        <begin position="227"/>
        <end position="651"/>
    </location>
</feature>
<feature type="compositionally biased region" description="Low complexity" evidence="1">
    <location>
        <begin position="755"/>
        <end position="774"/>
    </location>
</feature>
<feature type="compositionally biased region" description="Low complexity" evidence="1">
    <location>
        <begin position="420"/>
        <end position="437"/>
    </location>
</feature>
<dbReference type="Proteomes" id="UP000313359">
    <property type="component" value="Unassembled WGS sequence"/>
</dbReference>
<evidence type="ECO:0008006" key="4">
    <source>
        <dbReference type="Google" id="ProtNLM"/>
    </source>
</evidence>
<feature type="compositionally biased region" description="Polar residues" evidence="1">
    <location>
        <begin position="630"/>
        <end position="646"/>
    </location>
</feature>
<feature type="compositionally biased region" description="Pro residues" evidence="1">
    <location>
        <begin position="295"/>
        <end position="306"/>
    </location>
</feature>
<feature type="compositionally biased region" description="Basic and acidic residues" evidence="1">
    <location>
        <begin position="512"/>
        <end position="535"/>
    </location>
</feature>
<accession>A0A5C2RRQ0</accession>
<proteinExistence type="predicted"/>
<evidence type="ECO:0000313" key="3">
    <source>
        <dbReference type="Proteomes" id="UP000313359"/>
    </source>
</evidence>
<dbReference type="AlphaFoldDB" id="A0A5C2RRQ0"/>
<feature type="compositionally biased region" description="Polar residues" evidence="1">
    <location>
        <begin position="601"/>
        <end position="610"/>
    </location>
</feature>
<evidence type="ECO:0000256" key="1">
    <source>
        <dbReference type="SAM" id="MobiDB-lite"/>
    </source>
</evidence>
<organism evidence="2 3">
    <name type="scientific">Lentinus tigrinus ALCF2SS1-6</name>
    <dbReference type="NCBI Taxonomy" id="1328759"/>
    <lineage>
        <taxon>Eukaryota</taxon>
        <taxon>Fungi</taxon>
        <taxon>Dikarya</taxon>
        <taxon>Basidiomycota</taxon>
        <taxon>Agaricomycotina</taxon>
        <taxon>Agaricomycetes</taxon>
        <taxon>Polyporales</taxon>
        <taxon>Polyporaceae</taxon>
        <taxon>Lentinus</taxon>
    </lineage>
</organism>
<gene>
    <name evidence="2" type="ORF">L227DRAFT_580599</name>
</gene>
<protein>
    <recommendedName>
        <fullName evidence="4">IMD domain-containing protein</fullName>
    </recommendedName>
</protein>
<dbReference type="STRING" id="1328759.A0A5C2RRQ0"/>
<evidence type="ECO:0000313" key="2">
    <source>
        <dbReference type="EMBL" id="RPD54322.1"/>
    </source>
</evidence>
<feature type="compositionally biased region" description="Polar residues" evidence="1">
    <location>
        <begin position="372"/>
        <end position="381"/>
    </location>
</feature>
<sequence>MSASSGGLAERNEIHKSCKTLESVVNILNDYCEAANAIVSLQKKLAKALREASSVKCVAEIPANALNASATIFEAMAEVDSKFAKYADKECDSVSAEVKKWFKKLAKEERAHDDKIASANQKIKQAGQMYERKAKKNPRDAADEHTRYINLLSTLGPEVNREKYNHALLVTQKHTSTMYNLAASFSRVADAEWMRGCEAVRRFSPTVGSLGQWKALCEGGWAGAIPQDLPDENAADQSETSSTAPVAGKQDYGTTADTRELAVTPMEKPAPEYSSRHASEQDSNPRAVTPSGQSPIPPPQYFPPTPAAELPAIGSAPSSDPAKEIDEPTKSADGHSTTLASLAAFPAPPTHFPIPRLNGSRFNSNAPPPPSSLQSGNQNTLAEPAPESQDSGLTPFPRLTESPIPDSALNTPALTEDNRTPPTLRTELATPPTTTAPSNTLRDLADTKPDTSFNTGVRDRQQPPPSSYSQTSHSSHSSSPVMGRTHLDPEREGVPNPEQVSTPPPSVPSSYRRGDYIDDAEFGVRRSSESSRVRTMEPSLGKIVERNDTGKSTGSMVAALRDRYARQPGPSSPPPRSPPPRELPRLPTSVSNLANRYEPTSGAQRPQTDSPTRERRRPSVEAYSRMPEPSSMTATSRYSTTPQTPSADELAVRRQRIEELEELELREREHELRLKEREIEQRARELERERLQLLNARGGTGGTAARSDGYVNDGTRATGGPRSTTTQRPTIDTLQSRYPSSYSQSATHLVPPPSSQAVSRQPSSQPSSPASQQPTDHASCCGCEACSASKYRATPSSPRDTRPPEPPIMLRPEKPRGGWIRRLSMPVMGNAFSLDSKKNGSNTALAGGYRNSLAFAEEDGRLQTLQTDVTGGIRNRSSTNVARR</sequence>
<feature type="compositionally biased region" description="Pro residues" evidence="1">
    <location>
        <begin position="570"/>
        <end position="581"/>
    </location>
</feature>
<dbReference type="OrthoDB" id="2450055at2759"/>
<feature type="compositionally biased region" description="Low complexity" evidence="1">
    <location>
        <begin position="467"/>
        <end position="480"/>
    </location>
</feature>
<keyword evidence="3" id="KW-1185">Reference proteome</keyword>
<feature type="compositionally biased region" description="Polar residues" evidence="1">
    <location>
        <begin position="721"/>
        <end position="747"/>
    </location>
</feature>
<feature type="compositionally biased region" description="Polar residues" evidence="1">
    <location>
        <begin position="235"/>
        <end position="244"/>
    </location>
</feature>
<reference evidence="2" key="1">
    <citation type="journal article" date="2018" name="Genome Biol. Evol.">
        <title>Genomics and development of Lentinus tigrinus, a white-rot wood-decaying mushroom with dimorphic fruiting bodies.</title>
        <authorList>
            <person name="Wu B."/>
            <person name="Xu Z."/>
            <person name="Knudson A."/>
            <person name="Carlson A."/>
            <person name="Chen N."/>
            <person name="Kovaka S."/>
            <person name="LaButti K."/>
            <person name="Lipzen A."/>
            <person name="Pennachio C."/>
            <person name="Riley R."/>
            <person name="Schakwitz W."/>
            <person name="Umezawa K."/>
            <person name="Ohm R.A."/>
            <person name="Grigoriev I.V."/>
            <person name="Nagy L.G."/>
            <person name="Gibbons J."/>
            <person name="Hibbett D."/>
        </authorList>
    </citation>
    <scope>NUCLEOTIDE SEQUENCE [LARGE SCALE GENOMIC DNA]</scope>
    <source>
        <strain evidence="2">ALCF2SS1-6</strain>
    </source>
</reference>
<dbReference type="EMBL" id="ML122307">
    <property type="protein sequence ID" value="RPD54322.1"/>
    <property type="molecule type" value="Genomic_DNA"/>
</dbReference>
<feature type="region of interest" description="Disordered" evidence="1">
    <location>
        <begin position="695"/>
        <end position="817"/>
    </location>
</feature>
<name>A0A5C2RRQ0_9APHY</name>
<feature type="compositionally biased region" description="Polar residues" evidence="1">
    <location>
        <begin position="281"/>
        <end position="294"/>
    </location>
</feature>
<feature type="compositionally biased region" description="Basic and acidic residues" evidence="1">
    <location>
        <begin position="321"/>
        <end position="333"/>
    </location>
</feature>